<evidence type="ECO:0000313" key="2">
    <source>
        <dbReference type="Proteomes" id="UP000516074"/>
    </source>
</evidence>
<reference evidence="1 2" key="1">
    <citation type="submission" date="2020-06" db="EMBL/GenBank/DDBJ databases">
        <title>Characterization of Pseudomonas phiPsa374-like phages.</title>
        <authorList>
            <person name="Warring S."/>
            <person name="Malone L.M."/>
            <person name="Easingwood R.A."/>
            <person name="Rigano L."/>
            <person name="Frampton R.A."/>
            <person name="Lopez Acedo E."/>
            <person name="Templeton M.D."/>
            <person name="Kleffmann T."/>
            <person name="Bostina M."/>
            <person name="Fineran P.C."/>
        </authorList>
    </citation>
    <scope>NUCLEOTIDE SEQUENCE [LARGE SCALE GENOMIC DNA]</scope>
</reference>
<accession>A0A7G9V0V5</accession>
<dbReference type="Pfam" id="PF24579">
    <property type="entry name" value="PDDEXK_14"/>
    <property type="match status" value="1"/>
</dbReference>
<keyword evidence="2" id="KW-1185">Reference proteome</keyword>
<dbReference type="Proteomes" id="UP000516074">
    <property type="component" value="Segment"/>
</dbReference>
<name>A0A7G9V0V5_9CAUD</name>
<sequence length="165" mass="18890">MSYRPRYETQADRDNELVVQKQIEAWAKCTLKKTPAQHYLDFEITREGVCVALAEFKKRSNPRRQYPTYMVAKKKIDRGIALAKAEGVPYIFFVQWTDGLHFLVINEDTPMTSGTGGRTDRGDAFDIEQMAYFDTSLFKKIPSPPPRRKSPPCEGFLVSVGKYNA</sequence>
<evidence type="ECO:0000313" key="1">
    <source>
        <dbReference type="EMBL" id="QNN99910.1"/>
    </source>
</evidence>
<dbReference type="EMBL" id="MT670417">
    <property type="protein sequence ID" value="QNN99910.1"/>
    <property type="molecule type" value="Genomic_DNA"/>
</dbReference>
<gene>
    <name evidence="1" type="ORF">phiPsa267_001</name>
</gene>
<organism evidence="1 2">
    <name type="scientific">Pseudomonas phage phiPsa267</name>
    <dbReference type="NCBI Taxonomy" id="1460361"/>
    <lineage>
        <taxon>Viruses</taxon>
        <taxon>Duplodnaviria</taxon>
        <taxon>Heunggongvirae</taxon>
        <taxon>Uroviricota</taxon>
        <taxon>Caudoviricetes</taxon>
        <taxon>Vandenendeviridae</taxon>
        <taxon>Gorskivirinae</taxon>
        <taxon>Otagovirus</taxon>
        <taxon>Otagovirus psa267</taxon>
    </lineage>
</organism>
<protein>
    <submittedName>
        <fullName evidence="1">Uncharacterized protein</fullName>
    </submittedName>
</protein>
<dbReference type="InterPro" id="IPR057104">
    <property type="entry name" value="PDDEXK_14"/>
</dbReference>
<proteinExistence type="predicted"/>